<dbReference type="Proteomes" id="UP001202328">
    <property type="component" value="Unassembled WGS sequence"/>
</dbReference>
<dbReference type="EMBL" id="JAJJMB010011819">
    <property type="protein sequence ID" value="KAI3898617.1"/>
    <property type="molecule type" value="Genomic_DNA"/>
</dbReference>
<evidence type="ECO:0000313" key="2">
    <source>
        <dbReference type="Proteomes" id="UP001202328"/>
    </source>
</evidence>
<keyword evidence="2" id="KW-1185">Reference proteome</keyword>
<dbReference type="AlphaFoldDB" id="A0AAD4SCE1"/>
<comment type="caution">
    <text evidence="1">The sequence shown here is derived from an EMBL/GenBank/DDBJ whole genome shotgun (WGS) entry which is preliminary data.</text>
</comment>
<evidence type="ECO:0000313" key="1">
    <source>
        <dbReference type="EMBL" id="KAI3898617.1"/>
    </source>
</evidence>
<accession>A0AAD4SCE1</accession>
<protein>
    <submittedName>
        <fullName evidence="1">Uncharacterized protein</fullName>
    </submittedName>
</protein>
<sequence>MRAPNYTLEEDLALVSGYIDFGGDGVVGVQQKKRKTMGEDHTLFCCTDGKFDNRNQYSLQARIEYMKIYWKAFPHEYAYKIFKYVKGYDYTKYTDEDEEDVLVVPIPTVEFDREDEEEKKNKN</sequence>
<gene>
    <name evidence="1" type="ORF">MKW98_000730</name>
</gene>
<organism evidence="1 2">
    <name type="scientific">Papaver atlanticum</name>
    <dbReference type="NCBI Taxonomy" id="357466"/>
    <lineage>
        <taxon>Eukaryota</taxon>
        <taxon>Viridiplantae</taxon>
        <taxon>Streptophyta</taxon>
        <taxon>Embryophyta</taxon>
        <taxon>Tracheophyta</taxon>
        <taxon>Spermatophyta</taxon>
        <taxon>Magnoliopsida</taxon>
        <taxon>Ranunculales</taxon>
        <taxon>Papaveraceae</taxon>
        <taxon>Papaveroideae</taxon>
        <taxon>Papaver</taxon>
    </lineage>
</organism>
<name>A0AAD4SCE1_9MAGN</name>
<proteinExistence type="predicted"/>
<reference evidence="1" key="1">
    <citation type="submission" date="2022-04" db="EMBL/GenBank/DDBJ databases">
        <title>A functionally conserved STORR gene fusion in Papaver species that diverged 16.8 million years ago.</title>
        <authorList>
            <person name="Catania T."/>
        </authorList>
    </citation>
    <scope>NUCLEOTIDE SEQUENCE</scope>
    <source>
        <strain evidence="1">S-188037</strain>
    </source>
</reference>